<gene>
    <name evidence="1" type="ORF">DFH07DRAFT_769595</name>
</gene>
<reference evidence="1" key="1">
    <citation type="submission" date="2023-03" db="EMBL/GenBank/DDBJ databases">
        <title>Massive genome expansion in bonnet fungi (Mycena s.s.) driven by repeated elements and novel gene families across ecological guilds.</title>
        <authorList>
            <consortium name="Lawrence Berkeley National Laboratory"/>
            <person name="Harder C.B."/>
            <person name="Miyauchi S."/>
            <person name="Viragh M."/>
            <person name="Kuo A."/>
            <person name="Thoen E."/>
            <person name="Andreopoulos B."/>
            <person name="Lu D."/>
            <person name="Skrede I."/>
            <person name="Drula E."/>
            <person name="Henrissat B."/>
            <person name="Morin E."/>
            <person name="Kohler A."/>
            <person name="Barry K."/>
            <person name="LaButti K."/>
            <person name="Morin E."/>
            <person name="Salamov A."/>
            <person name="Lipzen A."/>
            <person name="Mereny Z."/>
            <person name="Hegedus B."/>
            <person name="Baldrian P."/>
            <person name="Stursova M."/>
            <person name="Weitz H."/>
            <person name="Taylor A."/>
            <person name="Grigoriev I.V."/>
            <person name="Nagy L.G."/>
            <person name="Martin F."/>
            <person name="Kauserud H."/>
        </authorList>
    </citation>
    <scope>NUCLEOTIDE SEQUENCE</scope>
    <source>
        <strain evidence="1">CBHHK188m</strain>
    </source>
</reference>
<evidence type="ECO:0000313" key="1">
    <source>
        <dbReference type="EMBL" id="KAJ7767498.1"/>
    </source>
</evidence>
<dbReference type="Proteomes" id="UP001215280">
    <property type="component" value="Unassembled WGS sequence"/>
</dbReference>
<protein>
    <submittedName>
        <fullName evidence="1">Uncharacterized protein</fullName>
    </submittedName>
</protein>
<accession>A0AAD7NMQ9</accession>
<proteinExistence type="predicted"/>
<keyword evidence="2" id="KW-1185">Reference proteome</keyword>
<comment type="caution">
    <text evidence="1">The sequence shown here is derived from an EMBL/GenBank/DDBJ whole genome shotgun (WGS) entry which is preliminary data.</text>
</comment>
<name>A0AAD7NMQ9_9AGAR</name>
<organism evidence="1 2">
    <name type="scientific">Mycena maculata</name>
    <dbReference type="NCBI Taxonomy" id="230809"/>
    <lineage>
        <taxon>Eukaryota</taxon>
        <taxon>Fungi</taxon>
        <taxon>Dikarya</taxon>
        <taxon>Basidiomycota</taxon>
        <taxon>Agaricomycotina</taxon>
        <taxon>Agaricomycetes</taxon>
        <taxon>Agaricomycetidae</taxon>
        <taxon>Agaricales</taxon>
        <taxon>Marasmiineae</taxon>
        <taxon>Mycenaceae</taxon>
        <taxon>Mycena</taxon>
    </lineage>
</organism>
<evidence type="ECO:0000313" key="2">
    <source>
        <dbReference type="Proteomes" id="UP001215280"/>
    </source>
</evidence>
<dbReference type="AlphaFoldDB" id="A0AAD7NMQ9"/>
<sequence>MIDKLERLLISEDVTVNVKKTTQKKQKRSQRPVNKETLNYINCMLRRVTYEKFDVEQVSGFVIYNPSDKAKVAACEEGLGDPVDEWDLSPGYTSSRWNDIMIRKVVDAALEADGEDEEIANAGVDGDFLEALMTEKVERYCGVWQGFQPRFDERLGRVETLQEARTRRAWNSEKHLLASRSASAKHHKYENRVQTITATIEIKTHEGGVDINTWKRLEEMVACLGEQGMC</sequence>
<dbReference type="EMBL" id="JARJLG010000030">
    <property type="protein sequence ID" value="KAJ7767498.1"/>
    <property type="molecule type" value="Genomic_DNA"/>
</dbReference>